<dbReference type="KEGG" id="ehx:EMIHUDRAFT_218860"/>
<sequence>MPGAGVVRSDAARVLIANSLDVAAETIEADSAGRALADALRAVVHTAESDSAHAAVQTAVQMIEPPVRLGTTLVRAAVESQTVHAALSLAEHPVVQAVLHSETVESTERWTKWALQWMGASEKVRGLGERTKQLVSGAVQSDLVQSAVLGGVSLCSRVIASDTAKSLAASRCLSSVERYVAGFTAIVGKRRDQITLKFRSENSNAFSHGDQKMSTSEAPPEAGRRTPATQLQLSS</sequence>
<evidence type="ECO:0000313" key="2">
    <source>
        <dbReference type="EnsemblProtists" id="EOD06784"/>
    </source>
</evidence>
<dbReference type="HOGENOM" id="CLU_1182052_0_0_1"/>
<feature type="compositionally biased region" description="Polar residues" evidence="1">
    <location>
        <begin position="202"/>
        <end position="217"/>
    </location>
</feature>
<reference evidence="3" key="1">
    <citation type="journal article" date="2013" name="Nature">
        <title>Pan genome of the phytoplankton Emiliania underpins its global distribution.</title>
        <authorList>
            <person name="Read B.A."/>
            <person name="Kegel J."/>
            <person name="Klute M.J."/>
            <person name="Kuo A."/>
            <person name="Lefebvre S.C."/>
            <person name="Maumus F."/>
            <person name="Mayer C."/>
            <person name="Miller J."/>
            <person name="Monier A."/>
            <person name="Salamov A."/>
            <person name="Young J."/>
            <person name="Aguilar M."/>
            <person name="Claverie J.M."/>
            <person name="Frickenhaus S."/>
            <person name="Gonzalez K."/>
            <person name="Herman E.K."/>
            <person name="Lin Y.C."/>
            <person name="Napier J."/>
            <person name="Ogata H."/>
            <person name="Sarno A.F."/>
            <person name="Shmutz J."/>
            <person name="Schroeder D."/>
            <person name="de Vargas C."/>
            <person name="Verret F."/>
            <person name="von Dassow P."/>
            <person name="Valentin K."/>
            <person name="Van de Peer Y."/>
            <person name="Wheeler G."/>
            <person name="Dacks J.B."/>
            <person name="Delwiche C.F."/>
            <person name="Dyhrman S.T."/>
            <person name="Glockner G."/>
            <person name="John U."/>
            <person name="Richards T."/>
            <person name="Worden A.Z."/>
            <person name="Zhang X."/>
            <person name="Grigoriev I.V."/>
            <person name="Allen A.E."/>
            <person name="Bidle K."/>
            <person name="Borodovsky M."/>
            <person name="Bowler C."/>
            <person name="Brownlee C."/>
            <person name="Cock J.M."/>
            <person name="Elias M."/>
            <person name="Gladyshev V.N."/>
            <person name="Groth M."/>
            <person name="Guda C."/>
            <person name="Hadaegh A."/>
            <person name="Iglesias-Rodriguez M.D."/>
            <person name="Jenkins J."/>
            <person name="Jones B.M."/>
            <person name="Lawson T."/>
            <person name="Leese F."/>
            <person name="Lindquist E."/>
            <person name="Lobanov A."/>
            <person name="Lomsadze A."/>
            <person name="Malik S.B."/>
            <person name="Marsh M.E."/>
            <person name="Mackinder L."/>
            <person name="Mock T."/>
            <person name="Mueller-Roeber B."/>
            <person name="Pagarete A."/>
            <person name="Parker M."/>
            <person name="Probert I."/>
            <person name="Quesneville H."/>
            <person name="Raines C."/>
            <person name="Rensing S.A."/>
            <person name="Riano-Pachon D.M."/>
            <person name="Richier S."/>
            <person name="Rokitta S."/>
            <person name="Shiraiwa Y."/>
            <person name="Soanes D.M."/>
            <person name="van der Giezen M."/>
            <person name="Wahlund T.M."/>
            <person name="Williams B."/>
            <person name="Wilson W."/>
            <person name="Wolfe G."/>
            <person name="Wurch L.L."/>
        </authorList>
    </citation>
    <scope>NUCLEOTIDE SEQUENCE</scope>
</reference>
<evidence type="ECO:0000256" key="1">
    <source>
        <dbReference type="SAM" id="MobiDB-lite"/>
    </source>
</evidence>
<dbReference type="RefSeq" id="XP_005759213.1">
    <property type="nucleotide sequence ID" value="XM_005759156.1"/>
</dbReference>
<evidence type="ECO:0000313" key="3">
    <source>
        <dbReference type="Proteomes" id="UP000013827"/>
    </source>
</evidence>
<name>A0A0D3I699_EMIH1</name>
<dbReference type="EnsemblProtists" id="EOD06784">
    <property type="protein sequence ID" value="EOD06784"/>
    <property type="gene ID" value="EMIHUDRAFT_218860"/>
</dbReference>
<dbReference type="PaxDb" id="2903-EOD06784"/>
<keyword evidence="3" id="KW-1185">Reference proteome</keyword>
<organism evidence="2 3">
    <name type="scientific">Emiliania huxleyi (strain CCMP1516)</name>
    <dbReference type="NCBI Taxonomy" id="280463"/>
    <lineage>
        <taxon>Eukaryota</taxon>
        <taxon>Haptista</taxon>
        <taxon>Haptophyta</taxon>
        <taxon>Prymnesiophyceae</taxon>
        <taxon>Isochrysidales</taxon>
        <taxon>Noelaerhabdaceae</taxon>
        <taxon>Emiliania</taxon>
    </lineage>
</organism>
<reference evidence="2" key="2">
    <citation type="submission" date="2024-10" db="UniProtKB">
        <authorList>
            <consortium name="EnsemblProtists"/>
        </authorList>
    </citation>
    <scope>IDENTIFICATION</scope>
</reference>
<feature type="region of interest" description="Disordered" evidence="1">
    <location>
        <begin position="202"/>
        <end position="235"/>
    </location>
</feature>
<dbReference type="GeneID" id="17252949"/>
<accession>A0A0D3I699</accession>
<dbReference type="AlphaFoldDB" id="A0A0D3I699"/>
<proteinExistence type="predicted"/>
<protein>
    <submittedName>
        <fullName evidence="2">Uncharacterized protein</fullName>
    </submittedName>
</protein>
<dbReference type="Proteomes" id="UP000013827">
    <property type="component" value="Unassembled WGS sequence"/>
</dbReference>